<keyword evidence="3 6" id="KW-0812">Transmembrane</keyword>
<evidence type="ECO:0000313" key="10">
    <source>
        <dbReference type="Proteomes" id="UP000254040"/>
    </source>
</evidence>
<dbReference type="EMBL" id="LNYN01000020">
    <property type="protein sequence ID" value="KTD34345.1"/>
    <property type="molecule type" value="Genomic_DNA"/>
</dbReference>
<evidence type="ECO:0000256" key="4">
    <source>
        <dbReference type="ARBA" id="ARBA00022989"/>
    </source>
</evidence>
<sequence>MILSHAVIGNLVYVLIGAFAGVMSGAIGIGGGIIVVPGLVFVFQYNQLIPELSIMHVAASTSLAVMIFTSLSSLRVHYKIGEILWPLFNKIWPWLVFGVICGVITSDFLPTHWLKMVFGLFLILVTLRMLFMKHFPSLGHFPVYWVNGCISSVIGVISGLLGVGGGVLIVPYLEYSGVAIRKISPVSNLCTLIVGLIGSLISMITGQNEMAAIPYTTGYIYWPAVLLVGLSSSLIAPFGAKLNYVLPVHQLRYGFIVILIITAIKMLFY</sequence>
<dbReference type="STRING" id="39962.Lmor_1742"/>
<dbReference type="AlphaFoldDB" id="A0A378K302"/>
<dbReference type="InterPro" id="IPR002781">
    <property type="entry name" value="TM_pro_TauE-like"/>
</dbReference>
<keyword evidence="9" id="KW-1185">Reference proteome</keyword>
<feature type="transmembrane region" description="Helical" evidence="6">
    <location>
        <begin position="12"/>
        <end position="42"/>
    </location>
</feature>
<dbReference type="EMBL" id="UGOG01000001">
    <property type="protein sequence ID" value="STX64062.1"/>
    <property type="molecule type" value="Genomic_DNA"/>
</dbReference>
<comment type="subcellular location">
    <subcellularLocation>
        <location evidence="6">Cell membrane</location>
        <topology evidence="6">Multi-pass membrane protein</topology>
    </subcellularLocation>
    <subcellularLocation>
        <location evidence="1">Membrane</location>
        <topology evidence="1">Multi-pass membrane protein</topology>
    </subcellularLocation>
</comment>
<comment type="similarity">
    <text evidence="2 6">Belongs to the 4-toluene sulfonate uptake permease (TSUP) (TC 2.A.102) family.</text>
</comment>
<dbReference type="PANTHER" id="PTHR43483:SF3">
    <property type="entry name" value="MEMBRANE TRANSPORTER PROTEIN HI_0806-RELATED"/>
    <property type="match status" value="1"/>
</dbReference>
<evidence type="ECO:0000256" key="5">
    <source>
        <dbReference type="ARBA" id="ARBA00023136"/>
    </source>
</evidence>
<feature type="transmembrane region" description="Helical" evidence="6">
    <location>
        <begin position="54"/>
        <end position="71"/>
    </location>
</feature>
<name>A0A378K302_9GAMM</name>
<organism evidence="8 10">
    <name type="scientific">Legionella moravica</name>
    <dbReference type="NCBI Taxonomy" id="39962"/>
    <lineage>
        <taxon>Bacteria</taxon>
        <taxon>Pseudomonadati</taxon>
        <taxon>Pseudomonadota</taxon>
        <taxon>Gammaproteobacteria</taxon>
        <taxon>Legionellales</taxon>
        <taxon>Legionellaceae</taxon>
        <taxon>Legionella</taxon>
    </lineage>
</organism>
<feature type="transmembrane region" description="Helical" evidence="6">
    <location>
        <begin position="251"/>
        <end position="268"/>
    </location>
</feature>
<keyword evidence="6" id="KW-1003">Cell membrane</keyword>
<feature type="transmembrane region" description="Helical" evidence="6">
    <location>
        <begin position="144"/>
        <end position="173"/>
    </location>
</feature>
<feature type="transmembrane region" description="Helical" evidence="6">
    <location>
        <begin position="219"/>
        <end position="239"/>
    </location>
</feature>
<evidence type="ECO:0000256" key="2">
    <source>
        <dbReference type="ARBA" id="ARBA00009142"/>
    </source>
</evidence>
<dbReference type="Pfam" id="PF01925">
    <property type="entry name" value="TauE"/>
    <property type="match status" value="1"/>
</dbReference>
<reference evidence="8 10" key="2">
    <citation type="submission" date="2018-06" db="EMBL/GenBank/DDBJ databases">
        <authorList>
            <consortium name="Pathogen Informatics"/>
            <person name="Doyle S."/>
        </authorList>
    </citation>
    <scope>NUCLEOTIDE SEQUENCE [LARGE SCALE GENOMIC DNA]</scope>
    <source>
        <strain evidence="8 10">NCTC12239</strain>
    </source>
</reference>
<feature type="transmembrane region" description="Helical" evidence="6">
    <location>
        <begin position="185"/>
        <end position="207"/>
    </location>
</feature>
<dbReference type="PANTHER" id="PTHR43483">
    <property type="entry name" value="MEMBRANE TRANSPORTER PROTEIN HI_0806-RELATED"/>
    <property type="match status" value="1"/>
</dbReference>
<dbReference type="OrthoDB" id="457670at2"/>
<feature type="transmembrane region" description="Helical" evidence="6">
    <location>
        <begin position="91"/>
        <end position="109"/>
    </location>
</feature>
<evidence type="ECO:0000313" key="9">
    <source>
        <dbReference type="Proteomes" id="UP000054985"/>
    </source>
</evidence>
<proteinExistence type="inferred from homology"/>
<dbReference type="Proteomes" id="UP000054985">
    <property type="component" value="Unassembled WGS sequence"/>
</dbReference>
<evidence type="ECO:0000256" key="3">
    <source>
        <dbReference type="ARBA" id="ARBA00022692"/>
    </source>
</evidence>
<keyword evidence="5 6" id="KW-0472">Membrane</keyword>
<gene>
    <name evidence="7" type="ORF">Lmor_1742</name>
    <name evidence="8" type="ORF">NCTC12239_03023</name>
</gene>
<accession>A0A378K302</accession>
<keyword evidence="4 6" id="KW-1133">Transmembrane helix</keyword>
<evidence type="ECO:0000256" key="1">
    <source>
        <dbReference type="ARBA" id="ARBA00004141"/>
    </source>
</evidence>
<dbReference type="RefSeq" id="WP_028382794.1">
    <property type="nucleotide sequence ID" value="NZ_CAAAJG010000012.1"/>
</dbReference>
<evidence type="ECO:0000256" key="6">
    <source>
        <dbReference type="RuleBase" id="RU363041"/>
    </source>
</evidence>
<evidence type="ECO:0000313" key="8">
    <source>
        <dbReference type="EMBL" id="STX64062.1"/>
    </source>
</evidence>
<reference evidence="7 9" key="1">
    <citation type="submission" date="2015-11" db="EMBL/GenBank/DDBJ databases">
        <title>Genomic analysis of 38 Legionella species identifies large and diverse effector repertoires.</title>
        <authorList>
            <person name="Burstein D."/>
            <person name="Amaro F."/>
            <person name="Zusman T."/>
            <person name="Lifshitz Z."/>
            <person name="Cohen O."/>
            <person name="Gilbert J.A."/>
            <person name="Pupko T."/>
            <person name="Shuman H.A."/>
            <person name="Segal G."/>
        </authorList>
    </citation>
    <scope>NUCLEOTIDE SEQUENCE [LARGE SCALE GENOMIC DNA]</scope>
    <source>
        <strain evidence="7 9">ATCC 43877</strain>
    </source>
</reference>
<feature type="transmembrane region" description="Helical" evidence="6">
    <location>
        <begin position="116"/>
        <end position="132"/>
    </location>
</feature>
<dbReference type="GO" id="GO:0005886">
    <property type="term" value="C:plasma membrane"/>
    <property type="evidence" value="ECO:0007669"/>
    <property type="project" value="UniProtKB-SubCell"/>
</dbReference>
<protein>
    <recommendedName>
        <fullName evidence="6">Probable membrane transporter protein</fullName>
    </recommendedName>
</protein>
<evidence type="ECO:0000313" key="7">
    <source>
        <dbReference type="EMBL" id="KTD34345.1"/>
    </source>
</evidence>
<dbReference type="Proteomes" id="UP000254040">
    <property type="component" value="Unassembled WGS sequence"/>
</dbReference>